<dbReference type="Pfam" id="PF00059">
    <property type="entry name" value="Lectin_C"/>
    <property type="match status" value="2"/>
</dbReference>
<keyword evidence="1" id="KW-0732">Signal</keyword>
<dbReference type="Proteomes" id="UP001460270">
    <property type="component" value="Unassembled WGS sequence"/>
</dbReference>
<evidence type="ECO:0000313" key="3">
    <source>
        <dbReference type="EMBL" id="KAK7916414.1"/>
    </source>
</evidence>
<sequence>MKLFLLLLLCGTGLCSVIRRDKWHVYDSRTWLEGQAYCRSQGSELLTVVTQSDIDNAYMDPYYAWIGLRLYGKEWKWTDGKKANNGDFVDDEPDANEDCGQAGYNLNKAVGDFCEQRNFFICHHEEDNYHIYNFYIESKSWDDAFRFCLDTSQDLAIFDNWSNYPKDVKIDFPVWTGLYHDGESWKWSDGEYSDFWKWGPGFESGSEMLLNKTMFVHNCSEVFPYLCYTHNVILVKENMTWEEALEECKVVSSSHSHQLLSVEQSELLFANSKAIDAQTNKIWLGLRFLGGTWFWSNGQTVSLPGLPSCPKSILGCGALLVDKTSNGSMPQPTVELTDCSERLNLLCYKL</sequence>
<dbReference type="EMBL" id="JBBPFD010000008">
    <property type="protein sequence ID" value="KAK7916414.1"/>
    <property type="molecule type" value="Genomic_DNA"/>
</dbReference>
<dbReference type="InterPro" id="IPR016187">
    <property type="entry name" value="CTDL_fold"/>
</dbReference>
<feature type="chain" id="PRO_5043710158" description="C-type lectin domain-containing protein" evidence="1">
    <location>
        <begin position="16"/>
        <end position="350"/>
    </location>
</feature>
<dbReference type="PROSITE" id="PS50041">
    <property type="entry name" value="C_TYPE_LECTIN_2"/>
    <property type="match status" value="3"/>
</dbReference>
<name>A0AAW0P8D3_9GOBI</name>
<dbReference type="AlphaFoldDB" id="A0AAW0P8D3"/>
<accession>A0AAW0P8D3</accession>
<comment type="caution">
    <text evidence="3">The sequence shown here is derived from an EMBL/GenBank/DDBJ whole genome shotgun (WGS) entry which is preliminary data.</text>
</comment>
<feature type="signal peptide" evidence="1">
    <location>
        <begin position="1"/>
        <end position="15"/>
    </location>
</feature>
<dbReference type="Gene3D" id="3.10.100.10">
    <property type="entry name" value="Mannose-Binding Protein A, subunit A"/>
    <property type="match status" value="3"/>
</dbReference>
<dbReference type="PANTHER" id="PTHR45784">
    <property type="entry name" value="C-TYPE LECTIN DOMAIN FAMILY 20 MEMBER A-RELATED"/>
    <property type="match status" value="1"/>
</dbReference>
<dbReference type="PANTHER" id="PTHR45784:SF8">
    <property type="entry name" value="C-TYPE MANNOSE RECEPTOR 2-RELATED"/>
    <property type="match status" value="1"/>
</dbReference>
<gene>
    <name evidence="3" type="ORF">WMY93_012175</name>
</gene>
<evidence type="ECO:0000313" key="4">
    <source>
        <dbReference type="Proteomes" id="UP001460270"/>
    </source>
</evidence>
<dbReference type="InterPro" id="IPR016186">
    <property type="entry name" value="C-type_lectin-like/link_sf"/>
</dbReference>
<proteinExistence type="predicted"/>
<keyword evidence="4" id="KW-1185">Reference proteome</keyword>
<dbReference type="InterPro" id="IPR001304">
    <property type="entry name" value="C-type_lectin-like"/>
</dbReference>
<dbReference type="SUPFAM" id="SSF56436">
    <property type="entry name" value="C-type lectin-like"/>
    <property type="match status" value="3"/>
</dbReference>
<organism evidence="3 4">
    <name type="scientific">Mugilogobius chulae</name>
    <name type="common">yellowstripe goby</name>
    <dbReference type="NCBI Taxonomy" id="88201"/>
    <lineage>
        <taxon>Eukaryota</taxon>
        <taxon>Metazoa</taxon>
        <taxon>Chordata</taxon>
        <taxon>Craniata</taxon>
        <taxon>Vertebrata</taxon>
        <taxon>Euteleostomi</taxon>
        <taxon>Actinopterygii</taxon>
        <taxon>Neopterygii</taxon>
        <taxon>Teleostei</taxon>
        <taxon>Neoteleostei</taxon>
        <taxon>Acanthomorphata</taxon>
        <taxon>Gobiaria</taxon>
        <taxon>Gobiiformes</taxon>
        <taxon>Gobioidei</taxon>
        <taxon>Gobiidae</taxon>
        <taxon>Gobionellinae</taxon>
        <taxon>Mugilogobius</taxon>
    </lineage>
</organism>
<feature type="domain" description="C-type lectin" evidence="2">
    <location>
        <begin position="223"/>
        <end position="348"/>
    </location>
</feature>
<reference evidence="4" key="1">
    <citation type="submission" date="2024-04" db="EMBL/GenBank/DDBJ databases">
        <title>Salinicola lusitanus LLJ914,a marine bacterium isolated from the Okinawa Trough.</title>
        <authorList>
            <person name="Li J."/>
        </authorList>
    </citation>
    <scope>NUCLEOTIDE SEQUENCE [LARGE SCALE GENOMIC DNA]</scope>
</reference>
<evidence type="ECO:0000259" key="2">
    <source>
        <dbReference type="PROSITE" id="PS50041"/>
    </source>
</evidence>
<protein>
    <recommendedName>
        <fullName evidence="2">C-type lectin domain-containing protein</fullName>
    </recommendedName>
</protein>
<dbReference type="SMART" id="SM00034">
    <property type="entry name" value="CLECT"/>
    <property type="match status" value="3"/>
</dbReference>
<feature type="domain" description="C-type lectin" evidence="2">
    <location>
        <begin position="27"/>
        <end position="123"/>
    </location>
</feature>
<evidence type="ECO:0000256" key="1">
    <source>
        <dbReference type="SAM" id="SignalP"/>
    </source>
</evidence>
<feature type="domain" description="C-type lectin" evidence="2">
    <location>
        <begin position="132"/>
        <end position="228"/>
    </location>
</feature>